<evidence type="ECO:0008006" key="3">
    <source>
        <dbReference type="Google" id="ProtNLM"/>
    </source>
</evidence>
<protein>
    <recommendedName>
        <fullName evidence="3">AB hydrolase-1 domain-containing protein</fullName>
    </recommendedName>
</protein>
<evidence type="ECO:0000313" key="2">
    <source>
        <dbReference type="Proteomes" id="UP000230423"/>
    </source>
</evidence>
<proteinExistence type="predicted"/>
<dbReference type="Proteomes" id="UP000230423">
    <property type="component" value="Unassembled WGS sequence"/>
</dbReference>
<dbReference type="Gene3D" id="3.40.50.1820">
    <property type="entry name" value="alpha/beta hydrolase"/>
    <property type="match status" value="1"/>
</dbReference>
<keyword evidence="2" id="KW-1185">Reference proteome</keyword>
<dbReference type="EMBL" id="KZ385308">
    <property type="protein sequence ID" value="PIO55571.1"/>
    <property type="molecule type" value="Genomic_DNA"/>
</dbReference>
<dbReference type="SUPFAM" id="SSF53474">
    <property type="entry name" value="alpha/beta-Hydrolases"/>
    <property type="match status" value="1"/>
</dbReference>
<organism evidence="1 2">
    <name type="scientific">Teladorsagia circumcincta</name>
    <name type="common">Brown stomach worm</name>
    <name type="synonym">Ostertagia circumcincta</name>
    <dbReference type="NCBI Taxonomy" id="45464"/>
    <lineage>
        <taxon>Eukaryota</taxon>
        <taxon>Metazoa</taxon>
        <taxon>Ecdysozoa</taxon>
        <taxon>Nematoda</taxon>
        <taxon>Chromadorea</taxon>
        <taxon>Rhabditida</taxon>
        <taxon>Rhabditina</taxon>
        <taxon>Rhabditomorpha</taxon>
        <taxon>Strongyloidea</taxon>
        <taxon>Trichostrongylidae</taxon>
        <taxon>Teladorsagia</taxon>
    </lineage>
</organism>
<gene>
    <name evidence="1" type="ORF">TELCIR_23041</name>
</gene>
<dbReference type="PANTHER" id="PTHR43329">
    <property type="entry name" value="EPOXIDE HYDROLASE"/>
    <property type="match status" value="1"/>
</dbReference>
<dbReference type="AlphaFoldDB" id="A0A2G9TC70"/>
<feature type="non-terminal residue" evidence="1">
    <location>
        <position position="1"/>
    </location>
</feature>
<name>A0A2G9TC70_TELCI</name>
<evidence type="ECO:0000313" key="1">
    <source>
        <dbReference type="EMBL" id="PIO55571.1"/>
    </source>
</evidence>
<reference evidence="1 2" key="1">
    <citation type="submission" date="2015-09" db="EMBL/GenBank/DDBJ databases">
        <title>Draft genome of the parasitic nematode Teladorsagia circumcincta isolate WARC Sus (inbred).</title>
        <authorList>
            <person name="Mitreva M."/>
        </authorList>
    </citation>
    <scope>NUCLEOTIDE SEQUENCE [LARGE SCALE GENOMIC DNA]</scope>
    <source>
        <strain evidence="1 2">S</strain>
    </source>
</reference>
<sequence>TVPDALSGPINYYRNLAKSRPLHGDERICKPPTLIIWGDQDQFLVKEGAIASLKYCQHGQLKFIEGASHWVMQDEPSQVNNFVDEFLATPTHKIIESSSSKL</sequence>
<dbReference type="InterPro" id="IPR029058">
    <property type="entry name" value="AB_hydrolase_fold"/>
</dbReference>
<accession>A0A2G9TC70</accession>
<dbReference type="OrthoDB" id="408373at2759"/>